<feature type="domain" description="PAC" evidence="6">
    <location>
        <begin position="182"/>
        <end position="235"/>
    </location>
</feature>
<dbReference type="PANTHER" id="PTHR32071:SF121">
    <property type="entry name" value="SIGMA L-DEPENDENT TRANSCRIPTIONAL REGULATOR YQIR-RELATED"/>
    <property type="match status" value="1"/>
</dbReference>
<dbReference type="InterPro" id="IPR002078">
    <property type="entry name" value="Sigma_54_int"/>
</dbReference>
<evidence type="ECO:0000313" key="8">
    <source>
        <dbReference type="Proteomes" id="UP000746471"/>
    </source>
</evidence>
<dbReference type="PROSITE" id="PS50045">
    <property type="entry name" value="SIGMA54_INTERACT_4"/>
    <property type="match status" value="1"/>
</dbReference>
<dbReference type="InterPro" id="IPR009057">
    <property type="entry name" value="Homeodomain-like_sf"/>
</dbReference>
<accession>A0ABS5PT43</accession>
<organism evidence="7 8">
    <name type="scientific">Fusibacter paucivorans</name>
    <dbReference type="NCBI Taxonomy" id="76009"/>
    <lineage>
        <taxon>Bacteria</taxon>
        <taxon>Bacillati</taxon>
        <taxon>Bacillota</taxon>
        <taxon>Clostridia</taxon>
        <taxon>Eubacteriales</taxon>
        <taxon>Eubacteriales Family XII. Incertae Sedis</taxon>
        <taxon>Fusibacter</taxon>
    </lineage>
</organism>
<proteinExistence type="predicted"/>
<dbReference type="InterPro" id="IPR003593">
    <property type="entry name" value="AAA+_ATPase"/>
</dbReference>
<keyword evidence="2" id="KW-0067">ATP-binding</keyword>
<dbReference type="Gene3D" id="1.10.10.60">
    <property type="entry name" value="Homeodomain-like"/>
    <property type="match status" value="1"/>
</dbReference>
<dbReference type="Pfam" id="PF25601">
    <property type="entry name" value="AAA_lid_14"/>
    <property type="match status" value="1"/>
</dbReference>
<dbReference type="InterPro" id="IPR000014">
    <property type="entry name" value="PAS"/>
</dbReference>
<gene>
    <name evidence="7" type="ORF">KHM83_16800</name>
</gene>
<dbReference type="InterPro" id="IPR025662">
    <property type="entry name" value="Sigma_54_int_dom_ATP-bd_1"/>
</dbReference>
<dbReference type="EMBL" id="JAHBCL010000037">
    <property type="protein sequence ID" value="MBS7528350.1"/>
    <property type="molecule type" value="Genomic_DNA"/>
</dbReference>
<evidence type="ECO:0000256" key="1">
    <source>
        <dbReference type="ARBA" id="ARBA00022741"/>
    </source>
</evidence>
<evidence type="ECO:0000256" key="4">
    <source>
        <dbReference type="ARBA" id="ARBA00023163"/>
    </source>
</evidence>
<dbReference type="InterPro" id="IPR002197">
    <property type="entry name" value="HTH_Fis"/>
</dbReference>
<dbReference type="Pfam" id="PF00158">
    <property type="entry name" value="Sigma54_activat"/>
    <property type="match status" value="1"/>
</dbReference>
<keyword evidence="3" id="KW-0805">Transcription regulation</keyword>
<dbReference type="CDD" id="cd00009">
    <property type="entry name" value="AAA"/>
    <property type="match status" value="1"/>
</dbReference>
<reference evidence="7 8" key="1">
    <citation type="submission" date="2021-05" db="EMBL/GenBank/DDBJ databases">
        <title>Fusibacter ferrireducens sp. nov., an anaerobic, sulfur- and Fe-reducing bacterium isolated from the mangrove sediment.</title>
        <authorList>
            <person name="Qiu D."/>
        </authorList>
    </citation>
    <scope>NUCLEOTIDE SEQUENCE [LARGE SCALE GENOMIC DNA]</scope>
    <source>
        <strain evidence="7 8">DSM 12116</strain>
    </source>
</reference>
<feature type="domain" description="Sigma-54 factor interaction" evidence="5">
    <location>
        <begin position="259"/>
        <end position="488"/>
    </location>
</feature>
<dbReference type="PROSITE" id="PS50113">
    <property type="entry name" value="PAC"/>
    <property type="match status" value="1"/>
</dbReference>
<dbReference type="Pfam" id="PF02954">
    <property type="entry name" value="HTH_8"/>
    <property type="match status" value="1"/>
</dbReference>
<dbReference type="Gene3D" id="3.40.50.300">
    <property type="entry name" value="P-loop containing nucleotide triphosphate hydrolases"/>
    <property type="match status" value="1"/>
</dbReference>
<dbReference type="InterPro" id="IPR027417">
    <property type="entry name" value="P-loop_NTPase"/>
</dbReference>
<dbReference type="RefSeq" id="WP_213238209.1">
    <property type="nucleotide sequence ID" value="NZ_JAHBCL010000037.1"/>
</dbReference>
<evidence type="ECO:0000256" key="3">
    <source>
        <dbReference type="ARBA" id="ARBA00023015"/>
    </source>
</evidence>
<evidence type="ECO:0000259" key="5">
    <source>
        <dbReference type="PROSITE" id="PS50045"/>
    </source>
</evidence>
<dbReference type="InterPro" id="IPR058031">
    <property type="entry name" value="AAA_lid_NorR"/>
</dbReference>
<evidence type="ECO:0000259" key="6">
    <source>
        <dbReference type="PROSITE" id="PS50113"/>
    </source>
</evidence>
<dbReference type="SUPFAM" id="SSF52540">
    <property type="entry name" value="P-loop containing nucleoside triphosphate hydrolases"/>
    <property type="match status" value="1"/>
</dbReference>
<sequence length="571" mass="65955">MDNDLSMISKIANPIMIVDASGSIIEINDKAQYLLKIMNINVSLTITDIDPTFNREHIEANRHIHKQINFPLVQEVDIFKLMYRDKPCYLYLFEENIYLDEAFINVIDSIDDGIIIINSNGQLECFNAASLRNLTMNEKKTEVKAKEYEQGKSGIGRNLHDLLQEHHWRYDPMTPEIVRRKKTLSRNIKYDNGNAVSILTLTGIPMLDKDSKVKRVVHTQRDISRLVELEIKLDEMEKFKQDYYDQCEELAYYRNLNKIVYSSKKMGNILKLAYKVAKTDSSVFITGETGVGKEEVSKYIHANSKRKDKPFIAINCASIPSELMESELFGYEAGAFTGARNSGKKGLFEEACGGTVFLDEIGELPPQMQSKLLRVIQEGSFLRVGSNSRIELDVRYICATNLTNEDLTNNNKFRQDLYHRLNVIPIHIPPLRERKDDIMPLIFHFLQFFNDKYDRKIRILKDEIKALVEYNWAGNIRQLKNFIERLVILTENEIVTREEIEANMALNIDNHETNELQFNEIMPLKDVFHNVEQILIKKAIDELGSITAAAKALEIDPSTIHRKIKRGEIEK</sequence>
<dbReference type="InterPro" id="IPR000700">
    <property type="entry name" value="PAS-assoc_C"/>
</dbReference>
<comment type="caution">
    <text evidence="7">The sequence shown here is derived from an EMBL/GenBank/DDBJ whole genome shotgun (WGS) entry which is preliminary data.</text>
</comment>
<dbReference type="PROSITE" id="PS00675">
    <property type="entry name" value="SIGMA54_INTERACT_1"/>
    <property type="match status" value="1"/>
</dbReference>
<protein>
    <submittedName>
        <fullName evidence="7">Sigma 54-interacting transcriptional regulator</fullName>
    </submittedName>
</protein>
<keyword evidence="8" id="KW-1185">Reference proteome</keyword>
<dbReference type="PANTHER" id="PTHR32071">
    <property type="entry name" value="TRANSCRIPTIONAL REGULATORY PROTEIN"/>
    <property type="match status" value="1"/>
</dbReference>
<evidence type="ECO:0000313" key="7">
    <source>
        <dbReference type="EMBL" id="MBS7528350.1"/>
    </source>
</evidence>
<name>A0ABS5PT43_9FIRM</name>
<evidence type="ECO:0000256" key="2">
    <source>
        <dbReference type="ARBA" id="ARBA00022840"/>
    </source>
</evidence>
<dbReference type="Gene3D" id="3.30.450.20">
    <property type="entry name" value="PAS domain"/>
    <property type="match status" value="1"/>
</dbReference>
<dbReference type="Pfam" id="PF13426">
    <property type="entry name" value="PAS_9"/>
    <property type="match status" value="1"/>
</dbReference>
<keyword evidence="1" id="KW-0547">Nucleotide-binding</keyword>
<dbReference type="SUPFAM" id="SSF46689">
    <property type="entry name" value="Homeodomain-like"/>
    <property type="match status" value="1"/>
</dbReference>
<keyword evidence="4" id="KW-0804">Transcription</keyword>
<dbReference type="Proteomes" id="UP000746471">
    <property type="component" value="Unassembled WGS sequence"/>
</dbReference>
<dbReference type="Gene3D" id="1.10.8.60">
    <property type="match status" value="1"/>
</dbReference>
<dbReference type="SMART" id="SM00382">
    <property type="entry name" value="AAA"/>
    <property type="match status" value="1"/>
</dbReference>